<evidence type="ECO:0000313" key="10">
    <source>
        <dbReference type="EMBL" id="OQM57385.1"/>
    </source>
</evidence>
<keyword evidence="29" id="KW-1185">Reference proteome</keyword>
<dbReference type="Proteomes" id="UP000241454">
    <property type="component" value="Chromosome"/>
</dbReference>
<dbReference type="Pfam" id="PF00462">
    <property type="entry name" value="Glutaredoxin"/>
    <property type="match status" value="1"/>
</dbReference>
<proteinExistence type="predicted"/>
<evidence type="ECO:0000313" key="17">
    <source>
        <dbReference type="Proteomes" id="UP000095647"/>
    </source>
</evidence>
<evidence type="ECO:0000313" key="20">
    <source>
        <dbReference type="Proteomes" id="UP000193208"/>
    </source>
</evidence>
<evidence type="ECO:0000313" key="23">
    <source>
        <dbReference type="Proteomes" id="UP000193905"/>
    </source>
</evidence>
<organism evidence="11 21">
    <name type="scientific">Bifidobacterium adolescentis</name>
    <dbReference type="NCBI Taxonomy" id="1680"/>
    <lineage>
        <taxon>Bacteria</taxon>
        <taxon>Bacillati</taxon>
        <taxon>Actinomycetota</taxon>
        <taxon>Actinomycetes</taxon>
        <taxon>Bifidobacteriales</taxon>
        <taxon>Bifidobacteriaceae</taxon>
        <taxon>Bifidobacterium</taxon>
    </lineage>
</organism>
<evidence type="ECO:0000313" key="7">
    <source>
        <dbReference type="EMBL" id="KAB5886373.1"/>
    </source>
</evidence>
<reference evidence="4 17" key="1">
    <citation type="submission" date="2015-09" db="EMBL/GenBank/DDBJ databases">
        <authorList>
            <consortium name="Pathogen Informatics"/>
        </authorList>
    </citation>
    <scope>NUCLEOTIDE SEQUENCE [LARGE SCALE GENOMIC DNA]</scope>
    <source>
        <strain evidence="4 17">2789STDY5608824</strain>
    </source>
</reference>
<reference evidence="5" key="8">
    <citation type="submission" date="2021-08" db="EMBL/GenBank/DDBJ databases">
        <title>Draft genome sequence of the GABA producer Bifidobacterium adolescentis 4-2, isolated from healthy human feces.</title>
        <authorList>
            <person name="Altaib H."/>
            <person name="Niwa R."/>
            <person name="Abe M."/>
            <person name="Suzuki T."/>
        </authorList>
    </citation>
    <scope>NUCLEOTIDE SEQUENCE</scope>
    <source>
        <strain evidence="5">4-2</strain>
    </source>
</reference>
<evidence type="ECO:0000259" key="1">
    <source>
        <dbReference type="PROSITE" id="PS50404"/>
    </source>
</evidence>
<reference evidence="20 21" key="2">
    <citation type="journal article" date="2016" name="Sci. Rep.">
        <title>Evaluation of genetic diversity among strains of the human gut commensal Bifidobacterium adolescentis.</title>
        <authorList>
            <person name="Duranti S."/>
            <person name="Milani C."/>
            <person name="Lugli G.A."/>
            <person name="Mancabelli L."/>
            <person name="Turroni F."/>
            <person name="Ferrario C."/>
            <person name="Mangifesta M."/>
            <person name="Viappiani A."/>
            <person name="Sanchez B."/>
            <person name="Margolles A."/>
            <person name="van Sinderen D."/>
            <person name="Ventura M."/>
        </authorList>
    </citation>
    <scope>NUCLEOTIDE SEQUENCE [LARGE SCALE GENOMIC DNA]</scope>
    <source>
        <strain evidence="11 21">487B</strain>
        <strain evidence="12 22">AD2-8</strain>
        <strain evidence="13 23">AL46-2</strain>
        <strain evidence="14 20">AL46-7</strain>
    </source>
</reference>
<reference evidence="2 24" key="5">
    <citation type="submission" date="2018-03" db="EMBL/GenBank/DDBJ databases">
        <authorList>
            <person name="Keele B.F."/>
        </authorList>
    </citation>
    <scope>NUCLEOTIDE SEQUENCE [LARGE SCALE GENOMIC DNA]</scope>
    <source>
        <strain evidence="2 24">1-11</strain>
    </source>
</reference>
<feature type="domain" description="GST N-terminal" evidence="1">
    <location>
        <begin position="1"/>
        <end position="78"/>
    </location>
</feature>
<evidence type="ECO:0000313" key="5">
    <source>
        <dbReference type="EMBL" id="GJD13785.1"/>
    </source>
</evidence>
<evidence type="ECO:0000313" key="18">
    <source>
        <dbReference type="Proteomes" id="UP000175684"/>
    </source>
</evidence>
<dbReference type="Proteomes" id="UP000285262">
    <property type="component" value="Unassembled WGS sequence"/>
</dbReference>
<gene>
    <name evidence="5" type="primary">grxC</name>
    <name evidence="4" type="synonym">nrdH</name>
    <name evidence="12" type="ORF">AD0028_0125</name>
    <name evidence="13" type="ORF">AL0462_0107</name>
    <name evidence="14" type="ORF">AL0467_0150</name>
    <name evidence="11" type="ORF">B0487_0141</name>
    <name evidence="3" type="ORF">B19861_01000</name>
    <name evidence="10" type="ORF">B5789_0872</name>
    <name evidence="9" type="ORF">BBK15_02370</name>
    <name evidence="5" type="ORF">BIFAD42_07690</name>
    <name evidence="2" type="ORF">C8077_00615</name>
    <name evidence="16" type="ORF">DW072_05520</name>
    <name evidence="15" type="ORF">DW139_00235</name>
    <name evidence="4" type="ORF">ERS852382_01142</name>
    <name evidence="7" type="ORF">GA629_03365</name>
    <name evidence="6" type="ORF">GA752_05610</name>
    <name evidence="8" type="ORF">NE692_05985</name>
</gene>
<reference evidence="27 28" key="7">
    <citation type="journal article" date="2019" name="Nat. Med.">
        <title>A library of human gut bacterial isolates paired with longitudinal multiomics data enables mechanistic microbiome research.</title>
        <authorList>
            <person name="Poyet M."/>
            <person name="Groussin M."/>
            <person name="Gibbons S.M."/>
            <person name="Avila-Pacheco J."/>
            <person name="Jiang X."/>
            <person name="Kearney S.M."/>
            <person name="Perrotta A.R."/>
            <person name="Berdy B."/>
            <person name="Zhao S."/>
            <person name="Lieberman T.D."/>
            <person name="Swanson P.K."/>
            <person name="Smith M."/>
            <person name="Roesemann S."/>
            <person name="Alexander J.E."/>
            <person name="Rich S.A."/>
            <person name="Livny J."/>
            <person name="Vlamakis H."/>
            <person name="Clish C."/>
            <person name="Bullock K."/>
            <person name="Deik A."/>
            <person name="Scott J."/>
            <person name="Pierce K.A."/>
            <person name="Xavier R.J."/>
            <person name="Alm E.J."/>
        </authorList>
    </citation>
    <scope>NUCLEOTIDE SEQUENCE [LARGE SCALE GENOMIC DNA]</scope>
    <source>
        <strain evidence="7 28">BIOML-A105</strain>
        <strain evidence="6 27">BIOML-A190</strain>
    </source>
</reference>
<dbReference type="EMBL" id="LNKI01000001">
    <property type="protein sequence ID" value="OSH01096.1"/>
    <property type="molecule type" value="Genomic_DNA"/>
</dbReference>
<evidence type="ECO:0000313" key="3">
    <source>
        <dbReference type="EMBL" id="BEK82158.1"/>
    </source>
</evidence>
<dbReference type="EMBL" id="MAXD01000001">
    <property type="protein sequence ID" value="OFA36143.1"/>
    <property type="molecule type" value="Genomic_DNA"/>
</dbReference>
<dbReference type="EMBL" id="WDLT01000005">
    <property type="protein sequence ID" value="KAB5746779.1"/>
    <property type="molecule type" value="Genomic_DNA"/>
</dbReference>
<dbReference type="Proteomes" id="UP000470200">
    <property type="component" value="Unassembled WGS sequence"/>
</dbReference>
<dbReference type="KEGG" id="bado:BBMN23_0117"/>
<evidence type="ECO:0000313" key="4">
    <source>
        <dbReference type="EMBL" id="CUN69870.1"/>
    </source>
</evidence>
<evidence type="ECO:0000313" key="9">
    <source>
        <dbReference type="EMBL" id="OFA36143.1"/>
    </source>
</evidence>
<dbReference type="GeneID" id="23324882"/>
<reference evidence="10 19" key="4">
    <citation type="submission" date="2017-03" db="EMBL/GenBank/DDBJ databases">
        <title>Maternal inheritance of bifidobacteria.</title>
        <authorList>
            <person name="Lugli G.A."/>
            <person name="Duranti S."/>
            <person name="Milani C."/>
            <person name="Mancabelli L."/>
        </authorList>
    </citation>
    <scope>NUCLEOTIDE SEQUENCE [LARGE SCALE GENOMIC DNA]</scope>
    <source>
        <strain evidence="10 19">1892B</strain>
    </source>
</reference>
<evidence type="ECO:0000313" key="26">
    <source>
        <dbReference type="Proteomes" id="UP000285262"/>
    </source>
</evidence>
<dbReference type="Proteomes" id="UP000437631">
    <property type="component" value="Unassembled WGS sequence"/>
</dbReference>
<evidence type="ECO:0000313" key="19">
    <source>
        <dbReference type="Proteomes" id="UP000192714"/>
    </source>
</evidence>
<evidence type="ECO:0000313" key="2">
    <source>
        <dbReference type="EMBL" id="AVT44582.1"/>
    </source>
</evidence>
<name>A0A076JKM0_BIFAD</name>
<dbReference type="EMBL" id="AP028457">
    <property type="protein sequence ID" value="BEK82158.1"/>
    <property type="molecule type" value="Genomic_DNA"/>
</dbReference>
<dbReference type="Proteomes" id="UP000193208">
    <property type="component" value="Unassembled WGS sequence"/>
</dbReference>
<evidence type="ECO:0000313" key="28">
    <source>
        <dbReference type="Proteomes" id="UP000470200"/>
    </source>
</evidence>
<reference evidence="8" key="9">
    <citation type="submission" date="2022-06" db="EMBL/GenBank/DDBJ databases">
        <title>Isolation of gut microbiota from human fecal samples.</title>
        <authorList>
            <person name="Pamer E.G."/>
            <person name="Barat B."/>
            <person name="Waligurski E."/>
            <person name="Medina S."/>
            <person name="Paddock L."/>
            <person name="Mostad J."/>
        </authorList>
    </citation>
    <scope>NUCLEOTIDE SEQUENCE</scope>
    <source>
        <strain evidence="8">SL.1.01</strain>
    </source>
</reference>
<evidence type="ECO:0000313" key="15">
    <source>
        <dbReference type="EMBL" id="RHJ19847.1"/>
    </source>
</evidence>
<dbReference type="Proteomes" id="UP000886943">
    <property type="component" value="Unassembled WGS sequence"/>
</dbReference>
<dbReference type="SUPFAM" id="SSF52833">
    <property type="entry name" value="Thioredoxin-like"/>
    <property type="match status" value="1"/>
</dbReference>
<reference evidence="3 29" key="10">
    <citation type="submission" date="2023-06" db="EMBL/GenBank/DDBJ databases">
        <title>Complete Genome Sequences of Bifidobacterium faecale strain JCM19861T was isolated from human faeces by Jung-Hye Choi et al. (2014).</title>
        <authorList>
            <person name="Okuhama S."/>
            <person name="Takahashi H."/>
            <person name="Imaizumi K."/>
            <person name="Nakayama S."/>
            <person name="Ogata Y."/>
            <person name="Suda W."/>
        </authorList>
    </citation>
    <scope>NUCLEOTIDE SEQUENCE [LARGE SCALE GENOMIC DNA]</scope>
    <source>
        <strain evidence="3 29">JCM 19861</strain>
    </source>
</reference>
<dbReference type="EMBL" id="LNKH01000003">
    <property type="protein sequence ID" value="OSG97564.1"/>
    <property type="molecule type" value="Genomic_DNA"/>
</dbReference>
<dbReference type="PATRIC" id="fig|1680.5.peg.121"/>
<dbReference type="PROSITE" id="PS51354">
    <property type="entry name" value="GLUTAREDOXIN_2"/>
    <property type="match status" value="1"/>
</dbReference>
<reference evidence="25 26" key="6">
    <citation type="submission" date="2018-08" db="EMBL/GenBank/DDBJ databases">
        <title>A genome reference for cultivated species of the human gut microbiota.</title>
        <authorList>
            <person name="Zou Y."/>
            <person name="Xue W."/>
            <person name="Luo G."/>
        </authorList>
    </citation>
    <scope>NUCLEOTIDE SEQUENCE [LARGE SCALE GENOMIC DNA]</scope>
    <source>
        <strain evidence="16 26">AF45-19</strain>
        <strain evidence="15 25">AM12-20</strain>
    </source>
</reference>
<dbReference type="KEGG" id="badl:BADO_0118"/>
<evidence type="ECO:0000313" key="6">
    <source>
        <dbReference type="EMBL" id="KAB5746779.1"/>
    </source>
</evidence>
<dbReference type="EMBL" id="NAQF01000005">
    <property type="protein sequence ID" value="OQM57385.1"/>
    <property type="molecule type" value="Genomic_DNA"/>
</dbReference>
<evidence type="ECO:0000313" key="13">
    <source>
        <dbReference type="EMBL" id="OSG97564.1"/>
    </source>
</evidence>
<dbReference type="Proteomes" id="UP000193905">
    <property type="component" value="Unassembled WGS sequence"/>
</dbReference>
<dbReference type="Proteomes" id="UP001357973">
    <property type="component" value="Chromosome"/>
</dbReference>
<dbReference type="EMBL" id="BPPZ01000003">
    <property type="protein sequence ID" value="GJD13785.1"/>
    <property type="molecule type" value="Genomic_DNA"/>
</dbReference>
<dbReference type="Proteomes" id="UP001206013">
    <property type="component" value="Unassembled WGS sequence"/>
</dbReference>
<dbReference type="CDD" id="cd02976">
    <property type="entry name" value="NrdH"/>
    <property type="match status" value="1"/>
</dbReference>
<evidence type="ECO:0000313" key="11">
    <source>
        <dbReference type="EMBL" id="OSG87223.1"/>
    </source>
</evidence>
<dbReference type="Proteomes" id="UP000192714">
    <property type="component" value="Unassembled WGS sequence"/>
</dbReference>
<dbReference type="EMBL" id="LNKD01000001">
    <property type="protein sequence ID" value="OSG87223.1"/>
    <property type="molecule type" value="Genomic_DNA"/>
</dbReference>
<dbReference type="AlphaFoldDB" id="A0A076JKM0"/>
<protein>
    <submittedName>
        <fullName evidence="2 11">Glutaredoxin</fullName>
    </submittedName>
    <submittedName>
        <fullName evidence="4">Glutaredoxin-like protein</fullName>
    </submittedName>
    <submittedName>
        <fullName evidence="9">NrdH-redoxin</fullName>
    </submittedName>
</protein>
<dbReference type="Proteomes" id="UP000175684">
    <property type="component" value="Unassembled WGS sequence"/>
</dbReference>
<dbReference type="EMBL" id="QRNG01000007">
    <property type="protein sequence ID" value="RHK25999.1"/>
    <property type="molecule type" value="Genomic_DNA"/>
</dbReference>
<evidence type="ECO:0000313" key="16">
    <source>
        <dbReference type="EMBL" id="RHK25999.1"/>
    </source>
</evidence>
<dbReference type="InterPro" id="IPR002109">
    <property type="entry name" value="Glutaredoxin"/>
</dbReference>
<evidence type="ECO:0000313" key="14">
    <source>
        <dbReference type="EMBL" id="OSH01096.1"/>
    </source>
</evidence>
<dbReference type="Proteomes" id="UP000284589">
    <property type="component" value="Unassembled WGS sequence"/>
</dbReference>
<evidence type="ECO:0000313" key="29">
    <source>
        <dbReference type="Proteomes" id="UP001357973"/>
    </source>
</evidence>
<evidence type="ECO:0000313" key="21">
    <source>
        <dbReference type="Proteomes" id="UP000193377"/>
    </source>
</evidence>
<dbReference type="EMBL" id="CP028341">
    <property type="protein sequence ID" value="AVT44582.1"/>
    <property type="molecule type" value="Genomic_DNA"/>
</dbReference>
<reference evidence="9 18" key="3">
    <citation type="submission" date="2016-07" db="EMBL/GenBank/DDBJ databases">
        <title>Draft Genome Sequence of Bifidobacterium adolescentis strain Km 4.</title>
        <authorList>
            <person name="Danilenko V.N."/>
        </authorList>
    </citation>
    <scope>NUCLEOTIDE SEQUENCE [LARGE SCALE GENOMIC DNA]</scope>
    <source>
        <strain evidence="9 18">Km 4</strain>
    </source>
</reference>
<evidence type="ECO:0000313" key="24">
    <source>
        <dbReference type="Proteomes" id="UP000241454"/>
    </source>
</evidence>
<dbReference type="RefSeq" id="WP_003807419.1">
    <property type="nucleotide sequence ID" value="NZ_AP028457.1"/>
</dbReference>
<accession>A0A076JKM0</accession>
<evidence type="ECO:0000313" key="12">
    <source>
        <dbReference type="EMBL" id="OSG96159.1"/>
    </source>
</evidence>
<dbReference type="Proteomes" id="UP000193664">
    <property type="component" value="Unassembled WGS sequence"/>
</dbReference>
<sequence length="78" mass="8585">MTVTVFTNPNNPQCEATEQELSKLGVRYVAVDLTQNPSTFEQIKDAGFKQIPVVISPNSSWSGHRPDLIRQLAQSIAA</sequence>
<dbReference type="PROSITE" id="PS50404">
    <property type="entry name" value="GST_NTER"/>
    <property type="match status" value="1"/>
</dbReference>
<dbReference type="InterPro" id="IPR036249">
    <property type="entry name" value="Thioredoxin-like_sf"/>
</dbReference>
<dbReference type="InterPro" id="IPR004045">
    <property type="entry name" value="Glutathione_S-Trfase_N"/>
</dbReference>
<dbReference type="EMBL" id="WDIP01000002">
    <property type="protein sequence ID" value="KAB5886373.1"/>
    <property type="molecule type" value="Genomic_DNA"/>
</dbReference>
<evidence type="ECO:0000313" key="8">
    <source>
        <dbReference type="EMBL" id="MCQ4793008.1"/>
    </source>
</evidence>
<dbReference type="EMBL" id="QRLP01000001">
    <property type="protein sequence ID" value="RHJ19847.1"/>
    <property type="molecule type" value="Genomic_DNA"/>
</dbReference>
<dbReference type="EMBL" id="CYYI01000003">
    <property type="protein sequence ID" value="CUN69870.1"/>
    <property type="molecule type" value="Genomic_DNA"/>
</dbReference>
<evidence type="ECO:0000313" key="22">
    <source>
        <dbReference type="Proteomes" id="UP000193664"/>
    </source>
</evidence>
<evidence type="ECO:0000313" key="27">
    <source>
        <dbReference type="Proteomes" id="UP000437631"/>
    </source>
</evidence>
<dbReference type="Gene3D" id="3.40.30.10">
    <property type="entry name" value="Glutaredoxin"/>
    <property type="match status" value="1"/>
</dbReference>
<dbReference type="EMBL" id="JANFYM010000004">
    <property type="protein sequence ID" value="MCQ4793008.1"/>
    <property type="molecule type" value="Genomic_DNA"/>
</dbReference>
<evidence type="ECO:0000313" key="25">
    <source>
        <dbReference type="Proteomes" id="UP000284589"/>
    </source>
</evidence>
<dbReference type="EMBL" id="LNKF01000001">
    <property type="protein sequence ID" value="OSG96159.1"/>
    <property type="molecule type" value="Genomic_DNA"/>
</dbReference>
<dbReference type="OrthoDB" id="8545217at2"/>
<dbReference type="Proteomes" id="UP000095647">
    <property type="component" value="Unassembled WGS sequence"/>
</dbReference>
<dbReference type="Proteomes" id="UP000193377">
    <property type="component" value="Unassembled WGS sequence"/>
</dbReference>
<dbReference type="eggNOG" id="COG0695">
    <property type="taxonomic scope" value="Bacteria"/>
</dbReference>